<dbReference type="Pfam" id="PF00858">
    <property type="entry name" value="ASC"/>
    <property type="match status" value="1"/>
</dbReference>
<accession>T1EYZ6</accession>
<dbReference type="AlphaFoldDB" id="T1EYZ6"/>
<dbReference type="Gene3D" id="2.60.470.10">
    <property type="entry name" value="Acid-sensing ion channels like domains"/>
    <property type="match status" value="1"/>
</dbReference>
<evidence type="ECO:0000256" key="10">
    <source>
        <dbReference type="ARBA" id="ARBA00023303"/>
    </source>
</evidence>
<dbReference type="KEGG" id="hro:HELRODRAFT_167077"/>
<keyword evidence="6" id="KW-0915">Sodium</keyword>
<feature type="transmembrane region" description="Helical" evidence="12">
    <location>
        <begin position="494"/>
        <end position="516"/>
    </location>
</feature>
<evidence type="ECO:0000256" key="9">
    <source>
        <dbReference type="ARBA" id="ARBA00023201"/>
    </source>
</evidence>
<evidence type="ECO:0000256" key="12">
    <source>
        <dbReference type="SAM" id="Phobius"/>
    </source>
</evidence>
<dbReference type="OrthoDB" id="10064773at2759"/>
<proteinExistence type="inferred from homology"/>
<evidence type="ECO:0000256" key="5">
    <source>
        <dbReference type="ARBA" id="ARBA00022989"/>
    </source>
</evidence>
<dbReference type="PANTHER" id="PTHR11690:SF248">
    <property type="entry name" value="PICKPOCKET 17, ISOFORM A"/>
    <property type="match status" value="1"/>
</dbReference>
<keyword evidence="4 11" id="KW-0812">Transmembrane</keyword>
<dbReference type="OMA" id="CHENFTR"/>
<dbReference type="HOGENOM" id="CLU_020415_2_0_1"/>
<organism evidence="14 15">
    <name type="scientific">Helobdella robusta</name>
    <name type="common">Californian leech</name>
    <dbReference type="NCBI Taxonomy" id="6412"/>
    <lineage>
        <taxon>Eukaryota</taxon>
        <taxon>Metazoa</taxon>
        <taxon>Spiralia</taxon>
        <taxon>Lophotrochozoa</taxon>
        <taxon>Annelida</taxon>
        <taxon>Clitellata</taxon>
        <taxon>Hirudinea</taxon>
        <taxon>Rhynchobdellida</taxon>
        <taxon>Glossiphoniidae</taxon>
        <taxon>Helobdella</taxon>
    </lineage>
</organism>
<protein>
    <submittedName>
        <fullName evidence="13 14">Uncharacterized protein</fullName>
    </submittedName>
</protein>
<reference evidence="13 15" key="2">
    <citation type="journal article" date="2013" name="Nature">
        <title>Insights into bilaterian evolution from three spiralian genomes.</title>
        <authorList>
            <person name="Simakov O."/>
            <person name="Marletaz F."/>
            <person name="Cho S.J."/>
            <person name="Edsinger-Gonzales E."/>
            <person name="Havlak P."/>
            <person name="Hellsten U."/>
            <person name="Kuo D.H."/>
            <person name="Larsson T."/>
            <person name="Lv J."/>
            <person name="Arendt D."/>
            <person name="Savage R."/>
            <person name="Osoegawa K."/>
            <person name="de Jong P."/>
            <person name="Grimwood J."/>
            <person name="Chapman J.A."/>
            <person name="Shapiro H."/>
            <person name="Aerts A."/>
            <person name="Otillar R.P."/>
            <person name="Terry A.Y."/>
            <person name="Boore J.L."/>
            <person name="Grigoriev I.V."/>
            <person name="Lindberg D.R."/>
            <person name="Seaver E.C."/>
            <person name="Weisblat D.A."/>
            <person name="Putnam N.H."/>
            <person name="Rokhsar D.S."/>
        </authorList>
    </citation>
    <scope>NUCLEOTIDE SEQUENCE</scope>
</reference>
<reference evidence="15" key="1">
    <citation type="submission" date="2012-12" db="EMBL/GenBank/DDBJ databases">
        <authorList>
            <person name="Hellsten U."/>
            <person name="Grimwood J."/>
            <person name="Chapman J.A."/>
            <person name="Shapiro H."/>
            <person name="Aerts A."/>
            <person name="Otillar R.P."/>
            <person name="Terry A.Y."/>
            <person name="Boore J.L."/>
            <person name="Simakov O."/>
            <person name="Marletaz F."/>
            <person name="Cho S.-J."/>
            <person name="Edsinger-Gonzales E."/>
            <person name="Havlak P."/>
            <person name="Kuo D.-H."/>
            <person name="Larsson T."/>
            <person name="Lv J."/>
            <person name="Arendt D."/>
            <person name="Savage R."/>
            <person name="Osoegawa K."/>
            <person name="de Jong P."/>
            <person name="Lindberg D.R."/>
            <person name="Seaver E.C."/>
            <person name="Weisblat D.A."/>
            <person name="Putnam N.H."/>
            <person name="Grigoriev I.V."/>
            <person name="Rokhsar D.S."/>
        </authorList>
    </citation>
    <scope>NUCLEOTIDE SEQUENCE</scope>
</reference>
<evidence type="ECO:0000313" key="13">
    <source>
        <dbReference type="EMBL" id="ESO10575.1"/>
    </source>
</evidence>
<evidence type="ECO:0000256" key="7">
    <source>
        <dbReference type="ARBA" id="ARBA00023065"/>
    </source>
</evidence>
<dbReference type="eggNOG" id="KOG4294">
    <property type="taxonomic scope" value="Eukaryota"/>
</dbReference>
<evidence type="ECO:0000313" key="14">
    <source>
        <dbReference type="EnsemblMetazoa" id="HelroP167077"/>
    </source>
</evidence>
<dbReference type="EnsemblMetazoa" id="HelroT167077">
    <property type="protein sequence ID" value="HelroP167077"/>
    <property type="gene ID" value="HelroG167077"/>
</dbReference>
<evidence type="ECO:0000256" key="1">
    <source>
        <dbReference type="ARBA" id="ARBA00004141"/>
    </source>
</evidence>
<dbReference type="InParanoid" id="T1EYZ6"/>
<dbReference type="GO" id="GO:0005886">
    <property type="term" value="C:plasma membrane"/>
    <property type="evidence" value="ECO:0000318"/>
    <property type="project" value="GO_Central"/>
</dbReference>
<dbReference type="CTD" id="20201796"/>
<keyword evidence="5 12" id="KW-1133">Transmembrane helix</keyword>
<keyword evidence="15" id="KW-1185">Reference proteome</keyword>
<evidence type="ECO:0000256" key="3">
    <source>
        <dbReference type="ARBA" id="ARBA00022461"/>
    </source>
</evidence>
<reference evidence="14" key="3">
    <citation type="submission" date="2015-06" db="UniProtKB">
        <authorList>
            <consortium name="EnsemblMetazoa"/>
        </authorList>
    </citation>
    <scope>IDENTIFICATION</scope>
</reference>
<dbReference type="InterPro" id="IPR001873">
    <property type="entry name" value="ENaC"/>
</dbReference>
<dbReference type="GO" id="GO:0035725">
    <property type="term" value="P:sodium ion transmembrane transport"/>
    <property type="evidence" value="ECO:0000318"/>
    <property type="project" value="GO_Central"/>
</dbReference>
<sequence>MASDEIKLKLVNYGKSTSIRGVPKCFNSDDRVLRGLWIGSVVICTLVLIGQLVVSIQKFYARPIMTQFGEMIGEKVVFPDITFCNIDPFATGHSKDLPIDQYFYFLKVNKNLFRNLSMNEFNLSENMEETIYNELFSVPNYIINLKKRGQIKSTDCPNFIVDSSIVSSNWFTTNLSCHENFTRIWNPNYYTCYTLRTSKINSEKNLTIRGLSFVLNVGPPNYFQLPFRSTIVGSQTRGVQVSVHSPGSSPDLKRGFSVAPGTETVVSIVQSKRTRQDKPYSAVGCTDENNMPTYPKEKYTQDLCIEFCKQKLIEESCGCMSHQFNVPLSVLDDINLCGNFSLSKNNFSKNDYNDSSFRDVIANYLCSLKYLDVESCDQSCLIRCAKNAYETFVLSSAWPKPAMQLNLFGGYIYNCTLTNKDVKNRYRSYLQYYDVGSDIQINLEHNFSTISKLNEIQDSLLSIKFIIKDAYPFYLADQPAYTWDSMFGVVGGTMSLWLGITISTGVELIELLYLVLKGALKNKTRIDSLKKGNKLNGRTVFVAVVGN</sequence>
<evidence type="ECO:0000256" key="11">
    <source>
        <dbReference type="RuleBase" id="RU000679"/>
    </source>
</evidence>
<keyword evidence="9 11" id="KW-0739">Sodium transport</keyword>
<keyword evidence="2 11" id="KW-0813">Transport</keyword>
<evidence type="ECO:0000256" key="6">
    <source>
        <dbReference type="ARBA" id="ARBA00023053"/>
    </source>
</evidence>
<dbReference type="EMBL" id="KB095858">
    <property type="protein sequence ID" value="ESO10575.1"/>
    <property type="molecule type" value="Genomic_DNA"/>
</dbReference>
<dbReference type="Proteomes" id="UP000015101">
    <property type="component" value="Unassembled WGS sequence"/>
</dbReference>
<gene>
    <name evidence="14" type="primary">20201796</name>
    <name evidence="13" type="ORF">HELRODRAFT_167077</name>
</gene>
<name>T1EYZ6_HELRO</name>
<dbReference type="RefSeq" id="XP_009010844.1">
    <property type="nucleotide sequence ID" value="XM_009012596.1"/>
</dbReference>
<evidence type="ECO:0000313" key="15">
    <source>
        <dbReference type="Proteomes" id="UP000015101"/>
    </source>
</evidence>
<keyword evidence="10 11" id="KW-0407">Ion channel</keyword>
<comment type="similarity">
    <text evidence="11">Belongs to the amiloride-sensitive sodium channel (TC 1.A.6) family.</text>
</comment>
<dbReference type="PRINTS" id="PR01078">
    <property type="entry name" value="AMINACHANNEL"/>
</dbReference>
<dbReference type="GeneID" id="20201796"/>
<keyword evidence="7 11" id="KW-0406">Ion transport</keyword>
<comment type="subcellular location">
    <subcellularLocation>
        <location evidence="1">Membrane</location>
        <topology evidence="1">Multi-pass membrane protein</topology>
    </subcellularLocation>
</comment>
<evidence type="ECO:0000256" key="4">
    <source>
        <dbReference type="ARBA" id="ARBA00022692"/>
    </source>
</evidence>
<keyword evidence="8 12" id="KW-0472">Membrane</keyword>
<dbReference type="GO" id="GO:0015280">
    <property type="term" value="F:ligand-gated sodium channel activity"/>
    <property type="evidence" value="ECO:0000318"/>
    <property type="project" value="GO_Central"/>
</dbReference>
<dbReference type="Gene3D" id="1.10.287.770">
    <property type="entry name" value="YojJ-like"/>
    <property type="match status" value="1"/>
</dbReference>
<evidence type="ECO:0000256" key="8">
    <source>
        <dbReference type="ARBA" id="ARBA00023136"/>
    </source>
</evidence>
<keyword evidence="3 11" id="KW-0894">Sodium channel</keyword>
<dbReference type="PANTHER" id="PTHR11690">
    <property type="entry name" value="AMILORIDE-SENSITIVE SODIUM CHANNEL-RELATED"/>
    <property type="match status" value="1"/>
</dbReference>
<evidence type="ECO:0000256" key="2">
    <source>
        <dbReference type="ARBA" id="ARBA00022448"/>
    </source>
</evidence>
<feature type="transmembrane region" description="Helical" evidence="12">
    <location>
        <begin position="36"/>
        <end position="56"/>
    </location>
</feature>
<dbReference type="EMBL" id="AMQM01002649">
    <property type="status" value="NOT_ANNOTATED_CDS"/>
    <property type="molecule type" value="Genomic_DNA"/>
</dbReference>